<dbReference type="STRING" id="1423776.FD04_GL000902"/>
<keyword evidence="3" id="KW-0067">ATP-binding</keyword>
<feature type="binding site" evidence="3">
    <location>
        <position position="152"/>
    </location>
    <ligand>
        <name>ATP</name>
        <dbReference type="ChEBI" id="CHEBI:30616"/>
    </ligand>
</feature>
<keyword evidence="1 3" id="KW-0436">Ligase</keyword>
<dbReference type="InterPro" id="IPR008513">
    <property type="entry name" value="tRNA(Met)_cyd_acetate_ligase"/>
</dbReference>
<dbReference type="PANTHER" id="PTHR37825">
    <property type="entry name" value="TRNA(MET) CYTIDINE ACETATE LIGASE"/>
    <property type="match status" value="1"/>
</dbReference>
<keyword evidence="3" id="KW-0963">Cytoplasm</keyword>
<evidence type="ECO:0000256" key="3">
    <source>
        <dbReference type="HAMAP-Rule" id="MF_01539"/>
    </source>
</evidence>
<dbReference type="AlphaFoldDB" id="A0A0R1LYB8"/>
<dbReference type="Gene3D" id="3.40.50.620">
    <property type="entry name" value="HUPs"/>
    <property type="match status" value="1"/>
</dbReference>
<dbReference type="Proteomes" id="UP000051160">
    <property type="component" value="Unassembled WGS sequence"/>
</dbReference>
<dbReference type="HAMAP" id="MF_01539">
    <property type="entry name" value="TmcAL"/>
    <property type="match status" value="1"/>
</dbReference>
<dbReference type="PATRIC" id="fig|1423776.4.peg.909"/>
<reference evidence="4 5" key="1">
    <citation type="journal article" date="2015" name="Genome Announc.">
        <title>Expanding the biotechnology potential of lactobacilli through comparative genomics of 213 strains and associated genera.</title>
        <authorList>
            <person name="Sun Z."/>
            <person name="Harris H.M."/>
            <person name="McCann A."/>
            <person name="Guo C."/>
            <person name="Argimon S."/>
            <person name="Zhang W."/>
            <person name="Yang X."/>
            <person name="Jeffery I.B."/>
            <person name="Cooney J.C."/>
            <person name="Kagawa T.F."/>
            <person name="Liu W."/>
            <person name="Song Y."/>
            <person name="Salvetti E."/>
            <person name="Wrobel A."/>
            <person name="Rasinkangas P."/>
            <person name="Parkhill J."/>
            <person name="Rea M.C."/>
            <person name="O'Sullivan O."/>
            <person name="Ritari J."/>
            <person name="Douillard F.P."/>
            <person name="Paul Ross R."/>
            <person name="Yang R."/>
            <person name="Briner A.E."/>
            <person name="Felis G.E."/>
            <person name="de Vos W.M."/>
            <person name="Barrangou R."/>
            <person name="Klaenhammer T.R."/>
            <person name="Caufield P.W."/>
            <person name="Cui Y."/>
            <person name="Zhang H."/>
            <person name="O'Toole P.W."/>
        </authorList>
    </citation>
    <scope>NUCLEOTIDE SEQUENCE [LARGE SCALE GENOMIC DNA]</scope>
    <source>
        <strain evidence="4 5">DSM 19909</strain>
    </source>
</reference>
<feature type="binding site" evidence="3">
    <location>
        <position position="177"/>
    </location>
    <ligand>
        <name>ATP</name>
        <dbReference type="ChEBI" id="CHEBI:30616"/>
    </ligand>
</feature>
<organism evidence="4 5">
    <name type="scientific">Secundilactobacillus odoratitofui DSM 19909 = JCM 15043</name>
    <dbReference type="NCBI Taxonomy" id="1423776"/>
    <lineage>
        <taxon>Bacteria</taxon>
        <taxon>Bacillati</taxon>
        <taxon>Bacillota</taxon>
        <taxon>Bacilli</taxon>
        <taxon>Lactobacillales</taxon>
        <taxon>Lactobacillaceae</taxon>
        <taxon>Secundilactobacillus</taxon>
    </lineage>
</organism>
<dbReference type="GO" id="GO:0016879">
    <property type="term" value="F:ligase activity, forming carbon-nitrogen bonds"/>
    <property type="evidence" value="ECO:0007669"/>
    <property type="project" value="UniProtKB-UniRule"/>
</dbReference>
<proteinExistence type="inferred from homology"/>
<dbReference type="GO" id="GO:0005524">
    <property type="term" value="F:ATP binding"/>
    <property type="evidence" value="ECO:0007669"/>
    <property type="project" value="UniProtKB-KW"/>
</dbReference>
<dbReference type="GO" id="GO:0000049">
    <property type="term" value="F:tRNA binding"/>
    <property type="evidence" value="ECO:0007669"/>
    <property type="project" value="UniProtKB-KW"/>
</dbReference>
<dbReference type="EMBL" id="AZEE01000028">
    <property type="protein sequence ID" value="KRK97929.1"/>
    <property type="molecule type" value="Genomic_DNA"/>
</dbReference>
<keyword evidence="3" id="KW-0820">tRNA-binding</keyword>
<dbReference type="RefSeq" id="WP_054699980.1">
    <property type="nucleotide sequence ID" value="NZ_AZEE01000028.1"/>
</dbReference>
<keyword evidence="5" id="KW-1185">Reference proteome</keyword>
<dbReference type="OrthoDB" id="9769796at2"/>
<dbReference type="GO" id="GO:0005737">
    <property type="term" value="C:cytoplasm"/>
    <property type="evidence" value="ECO:0007669"/>
    <property type="project" value="UniProtKB-SubCell"/>
</dbReference>
<feature type="binding site" evidence="3">
    <location>
        <position position="102"/>
    </location>
    <ligand>
        <name>ATP</name>
        <dbReference type="ChEBI" id="CHEBI:30616"/>
    </ligand>
</feature>
<evidence type="ECO:0000313" key="5">
    <source>
        <dbReference type="Proteomes" id="UP000051160"/>
    </source>
</evidence>
<comment type="caution">
    <text evidence="4">The sequence shown here is derived from an EMBL/GenBank/DDBJ whole genome shotgun (WGS) entry which is preliminary data.</text>
</comment>
<dbReference type="InterPro" id="IPR014729">
    <property type="entry name" value="Rossmann-like_a/b/a_fold"/>
</dbReference>
<evidence type="ECO:0000313" key="4">
    <source>
        <dbReference type="EMBL" id="KRK97929.1"/>
    </source>
</evidence>
<keyword evidence="3" id="KW-0547">Nucleotide-binding</keyword>
<protein>
    <recommendedName>
        <fullName evidence="3">tRNA(Met) cytidine acetate ligase</fullName>
        <ecNumber evidence="3">6.3.4.-</ecNumber>
    </recommendedName>
</protein>
<dbReference type="NCBIfam" id="NF010191">
    <property type="entry name" value="PRK13670.1"/>
    <property type="match status" value="1"/>
</dbReference>
<evidence type="ECO:0000256" key="2">
    <source>
        <dbReference type="ARBA" id="ARBA00022694"/>
    </source>
</evidence>
<accession>A0A0R1LYB8</accession>
<evidence type="ECO:0000256" key="1">
    <source>
        <dbReference type="ARBA" id="ARBA00022598"/>
    </source>
</evidence>
<gene>
    <name evidence="3" type="primary">tmcAL</name>
    <name evidence="4" type="ORF">FD04_GL000902</name>
</gene>
<comment type="caution">
    <text evidence="3">Lacks conserved residue(s) required for the propagation of feature annotation.</text>
</comment>
<dbReference type="SUPFAM" id="SSF52374">
    <property type="entry name" value="Nucleotidylyl transferase"/>
    <property type="match status" value="1"/>
</dbReference>
<comment type="similarity">
    <text evidence="3">Belongs to the TmcAL family.</text>
</comment>
<comment type="function">
    <text evidence="3">Catalyzes the formation of N(4)-acetylcytidine (ac(4)C) at the wobble position of elongator tRNA(Met), using acetate and ATP as substrates. First activates an acetate ion to form acetyladenylate (Ac-AMP) and then transfers the acetyl group to tRNA to form ac(4)C34.</text>
</comment>
<name>A0A0R1LYB8_9LACO</name>
<comment type="subcellular location">
    <subcellularLocation>
        <location evidence="3">Cytoplasm</location>
    </subcellularLocation>
</comment>
<dbReference type="GO" id="GO:0006400">
    <property type="term" value="P:tRNA modification"/>
    <property type="evidence" value="ECO:0007669"/>
    <property type="project" value="UniProtKB-UniRule"/>
</dbReference>
<comment type="catalytic activity">
    <reaction evidence="3">
        <text>cytidine(34) in elongator tRNA(Met) + acetate + ATP = N(4)-acetylcytidine(34) in elongator tRNA(Met) + AMP + diphosphate</text>
        <dbReference type="Rhea" id="RHEA:58144"/>
        <dbReference type="Rhea" id="RHEA-COMP:10693"/>
        <dbReference type="Rhea" id="RHEA-COMP:10694"/>
        <dbReference type="ChEBI" id="CHEBI:30089"/>
        <dbReference type="ChEBI" id="CHEBI:30616"/>
        <dbReference type="ChEBI" id="CHEBI:33019"/>
        <dbReference type="ChEBI" id="CHEBI:74900"/>
        <dbReference type="ChEBI" id="CHEBI:82748"/>
        <dbReference type="ChEBI" id="CHEBI:456215"/>
    </reaction>
</comment>
<keyword evidence="2 3" id="KW-0819">tRNA processing</keyword>
<dbReference type="Pfam" id="PF05636">
    <property type="entry name" value="HIGH_NTase1"/>
    <property type="match status" value="1"/>
</dbReference>
<feature type="binding site" evidence="3">
    <location>
        <begin position="8"/>
        <end position="21"/>
    </location>
    <ligand>
        <name>ATP</name>
        <dbReference type="ChEBI" id="CHEBI:30616"/>
    </ligand>
</feature>
<sequence length="385" mass="43716">MSNVLGIVAEYNPFHNGHRYQLQAAKQQAGAELTVVVMSGNWVQRGEPSILDKWQRTNLALAEGVDLVVELPFLFAVQPAHLFAQGAIELLHQLGATTVAFGAEHPELDFERLAANQPTHEKAHFKQFDETYPTLFNDYLQAQTGINLRSSNDILGFSYVTANNALGQPMRMMPIQRKGSSHQSLQVASGSVASGASIREALNHQDWTTVHRVVPEATYHTLKQAQLVNWSQYWPFLKYQLLTQPISQLQTIYQMSEGIEYRLKEAAKIATDFDSFLKYAKTKRFTYTRLQRLCVYILLQVDQLRQPASVRYGRVLGFNDKGREHLSQIKKTATVPLITRVSQDWITGPYEMDYQAGSLRQMISGEEQDQLRHPVIWSAPKTPRQ</sequence>
<dbReference type="EC" id="6.3.4.-" evidence="3"/>
<keyword evidence="3" id="KW-0694">RNA-binding</keyword>
<dbReference type="PANTHER" id="PTHR37825:SF1">
    <property type="entry name" value="TRNA(MET) CYTIDINE ACETATE LIGASE"/>
    <property type="match status" value="1"/>
</dbReference>